<dbReference type="AlphaFoldDB" id="A0A9J5ZVZ6"/>
<keyword evidence="2" id="KW-1185">Reference proteome</keyword>
<gene>
    <name evidence="1" type="ORF">H5410_016286</name>
</gene>
<dbReference type="EMBL" id="JACXVP010000003">
    <property type="protein sequence ID" value="KAG5616462.1"/>
    <property type="molecule type" value="Genomic_DNA"/>
</dbReference>
<name>A0A9J5ZVZ6_SOLCO</name>
<comment type="caution">
    <text evidence="1">The sequence shown here is derived from an EMBL/GenBank/DDBJ whole genome shotgun (WGS) entry which is preliminary data.</text>
</comment>
<organism evidence="1 2">
    <name type="scientific">Solanum commersonii</name>
    <name type="common">Commerson's wild potato</name>
    <name type="synonym">Commerson's nightshade</name>
    <dbReference type="NCBI Taxonomy" id="4109"/>
    <lineage>
        <taxon>Eukaryota</taxon>
        <taxon>Viridiplantae</taxon>
        <taxon>Streptophyta</taxon>
        <taxon>Embryophyta</taxon>
        <taxon>Tracheophyta</taxon>
        <taxon>Spermatophyta</taxon>
        <taxon>Magnoliopsida</taxon>
        <taxon>eudicotyledons</taxon>
        <taxon>Gunneridae</taxon>
        <taxon>Pentapetalae</taxon>
        <taxon>asterids</taxon>
        <taxon>lamiids</taxon>
        <taxon>Solanales</taxon>
        <taxon>Solanaceae</taxon>
        <taxon>Solanoideae</taxon>
        <taxon>Solaneae</taxon>
        <taxon>Solanum</taxon>
    </lineage>
</organism>
<sequence length="53" mass="5695">NTISRQACSVLQGFDSYDHISLDIDVGFVVPRVIQSGLNTLALMMSSLISPLA</sequence>
<evidence type="ECO:0000313" key="2">
    <source>
        <dbReference type="Proteomes" id="UP000824120"/>
    </source>
</evidence>
<accession>A0A9J5ZVZ6</accession>
<feature type="non-terminal residue" evidence="1">
    <location>
        <position position="53"/>
    </location>
</feature>
<proteinExistence type="predicted"/>
<reference evidence="1 2" key="1">
    <citation type="submission" date="2020-09" db="EMBL/GenBank/DDBJ databases">
        <title>De no assembly of potato wild relative species, Solanum commersonii.</title>
        <authorList>
            <person name="Cho K."/>
        </authorList>
    </citation>
    <scope>NUCLEOTIDE SEQUENCE [LARGE SCALE GENOMIC DNA]</scope>
    <source>
        <strain evidence="1">LZ3.2</strain>
        <tissue evidence="1">Leaf</tissue>
    </source>
</reference>
<evidence type="ECO:0000313" key="1">
    <source>
        <dbReference type="EMBL" id="KAG5616462.1"/>
    </source>
</evidence>
<protein>
    <submittedName>
        <fullName evidence="1">Uncharacterized protein</fullName>
    </submittedName>
</protein>
<dbReference type="Proteomes" id="UP000824120">
    <property type="component" value="Chromosome 3"/>
</dbReference>